<dbReference type="AlphaFoldDB" id="A0A2G5TQU2"/>
<accession>A0A2G5TQU2</accession>
<feature type="compositionally biased region" description="Basic and acidic residues" evidence="1">
    <location>
        <begin position="358"/>
        <end position="368"/>
    </location>
</feature>
<evidence type="ECO:0000256" key="1">
    <source>
        <dbReference type="SAM" id="MobiDB-lite"/>
    </source>
</evidence>
<feature type="compositionally biased region" description="Basic and acidic residues" evidence="1">
    <location>
        <begin position="308"/>
        <end position="321"/>
    </location>
</feature>
<sequence length="489" mass="54668">MLKKRADWYGFFLIIILATESDLKVRSQTVTQADGKISAITVAGNSSSTGGSGHVFSTVSTSPANHQQSLPPLLNQYMVCSSEKIPKEFVTCVEEGLNLACKNDTVCSLKNIDLSEVFAQTKLVFSCSSFKTKCSSNDFNKLQNTLKESTKNHCNKSDCTGDVDKWFDQMFPECRRNEGFDCEPVPTTTTTTTTTIKEESTGNEAYEPPHEDLPEDFSCDNLGEKYKACEYLCKQLASLKPYEEPGIDWRFLPGAFMAAGSLLAIPILFVLTKRMTNELAELNRQTPTAADDPNAKLKIAYAAALDVKDPTKPEKKKEKSQEIPSPSSHENNPAAQKMRAKLLETQQNLQKLRAHTKKCVEEHKKDSASSKFQKKGAIYIPNEPEIPPPVPLPDNIILDNVEWCSDYNEMYVIGSDVDDIELEDDSTASSLDESTKIEKRNQTSKKSKKSKKSVGSESEKKKLTFSLKINTQKNHLQFQRFRFAVKFDA</sequence>
<keyword evidence="2" id="KW-1133">Transmembrane helix</keyword>
<keyword evidence="2" id="KW-0812">Transmembrane</keyword>
<feature type="region of interest" description="Disordered" evidence="1">
    <location>
        <begin position="352"/>
        <end position="374"/>
    </location>
</feature>
<organism evidence="4 5">
    <name type="scientific">Caenorhabditis nigoni</name>
    <dbReference type="NCBI Taxonomy" id="1611254"/>
    <lineage>
        <taxon>Eukaryota</taxon>
        <taxon>Metazoa</taxon>
        <taxon>Ecdysozoa</taxon>
        <taxon>Nematoda</taxon>
        <taxon>Chromadorea</taxon>
        <taxon>Rhabditida</taxon>
        <taxon>Rhabditina</taxon>
        <taxon>Rhabditomorpha</taxon>
        <taxon>Rhabditoidea</taxon>
        <taxon>Rhabditidae</taxon>
        <taxon>Peloderinae</taxon>
        <taxon>Caenorhabditis</taxon>
    </lineage>
</organism>
<keyword evidence="3" id="KW-0732">Signal</keyword>
<feature type="transmembrane region" description="Helical" evidence="2">
    <location>
        <begin position="251"/>
        <end position="271"/>
    </location>
</feature>
<proteinExistence type="predicted"/>
<feature type="region of interest" description="Disordered" evidence="1">
    <location>
        <begin position="308"/>
        <end position="335"/>
    </location>
</feature>
<feature type="signal peptide" evidence="3">
    <location>
        <begin position="1"/>
        <end position="21"/>
    </location>
</feature>
<evidence type="ECO:0000256" key="3">
    <source>
        <dbReference type="SAM" id="SignalP"/>
    </source>
</evidence>
<comment type="caution">
    <text evidence="4">The sequence shown here is derived from an EMBL/GenBank/DDBJ whole genome shotgun (WGS) entry which is preliminary data.</text>
</comment>
<evidence type="ECO:0000256" key="2">
    <source>
        <dbReference type="SAM" id="Phobius"/>
    </source>
</evidence>
<keyword evidence="2" id="KW-0472">Membrane</keyword>
<gene>
    <name evidence="4" type="primary">Cnig_chr_V.g21189</name>
    <name evidence="4" type="ORF">B9Z55_021189</name>
</gene>
<dbReference type="Proteomes" id="UP000230233">
    <property type="component" value="Chromosome V"/>
</dbReference>
<reference evidence="5" key="1">
    <citation type="submission" date="2017-10" db="EMBL/GenBank/DDBJ databases">
        <title>Rapid genome shrinkage in a self-fertile nematode reveals novel sperm competition proteins.</title>
        <authorList>
            <person name="Yin D."/>
            <person name="Schwarz E.M."/>
            <person name="Thomas C.G."/>
            <person name="Felde R.L."/>
            <person name="Korf I.F."/>
            <person name="Cutter A.D."/>
            <person name="Schartner C.M."/>
            <person name="Ralston E.J."/>
            <person name="Meyer B.J."/>
            <person name="Haag E.S."/>
        </authorList>
    </citation>
    <scope>NUCLEOTIDE SEQUENCE [LARGE SCALE GENOMIC DNA]</scope>
    <source>
        <strain evidence="5">JU1422</strain>
    </source>
</reference>
<feature type="region of interest" description="Disordered" evidence="1">
    <location>
        <begin position="425"/>
        <end position="460"/>
    </location>
</feature>
<keyword evidence="5" id="KW-1185">Reference proteome</keyword>
<evidence type="ECO:0000313" key="5">
    <source>
        <dbReference type="Proteomes" id="UP000230233"/>
    </source>
</evidence>
<name>A0A2G5TQU2_9PELO</name>
<dbReference type="OrthoDB" id="5877566at2759"/>
<feature type="chain" id="PRO_5013794725" evidence="3">
    <location>
        <begin position="22"/>
        <end position="489"/>
    </location>
</feature>
<feature type="region of interest" description="Disordered" evidence="1">
    <location>
        <begin position="185"/>
        <end position="212"/>
    </location>
</feature>
<dbReference type="EMBL" id="PDUG01000005">
    <property type="protein sequence ID" value="PIC29679.1"/>
    <property type="molecule type" value="Genomic_DNA"/>
</dbReference>
<feature type="compositionally biased region" description="Basic residues" evidence="1">
    <location>
        <begin position="442"/>
        <end position="452"/>
    </location>
</feature>
<dbReference type="STRING" id="1611254.A0A2G5TQU2"/>
<protein>
    <submittedName>
        <fullName evidence="4">Uncharacterized protein</fullName>
    </submittedName>
</protein>
<evidence type="ECO:0000313" key="4">
    <source>
        <dbReference type="EMBL" id="PIC29679.1"/>
    </source>
</evidence>